<feature type="region of interest" description="Disordered" evidence="1">
    <location>
        <begin position="23"/>
        <end position="88"/>
    </location>
</feature>
<organism evidence="2 3">
    <name type="scientific">Solanum verrucosum</name>
    <dbReference type="NCBI Taxonomy" id="315347"/>
    <lineage>
        <taxon>Eukaryota</taxon>
        <taxon>Viridiplantae</taxon>
        <taxon>Streptophyta</taxon>
        <taxon>Embryophyta</taxon>
        <taxon>Tracheophyta</taxon>
        <taxon>Spermatophyta</taxon>
        <taxon>Magnoliopsida</taxon>
        <taxon>eudicotyledons</taxon>
        <taxon>Gunneridae</taxon>
        <taxon>Pentapetalae</taxon>
        <taxon>asterids</taxon>
        <taxon>lamiids</taxon>
        <taxon>Solanales</taxon>
        <taxon>Solanaceae</taxon>
        <taxon>Solanoideae</taxon>
        <taxon>Solaneae</taxon>
        <taxon>Solanum</taxon>
    </lineage>
</organism>
<evidence type="ECO:0000313" key="3">
    <source>
        <dbReference type="Proteomes" id="UP001234989"/>
    </source>
</evidence>
<feature type="compositionally biased region" description="Polar residues" evidence="1">
    <location>
        <begin position="23"/>
        <end position="36"/>
    </location>
</feature>
<dbReference type="PANTHER" id="PTHR33641">
    <property type="entry name" value="OS06G0133500 PROTEIN"/>
    <property type="match status" value="1"/>
</dbReference>
<evidence type="ECO:0000256" key="1">
    <source>
        <dbReference type="SAM" id="MobiDB-lite"/>
    </source>
</evidence>
<name>A0AAF0QJ22_SOLVR</name>
<sequence>MMMSIFSSFDALSAELFGQKLSFSKPSSTDTKQQGVGTLVSDKKTASSPPATSSTGILKKAGEASPPPSSRQQQQKRQSKLQVRSNNTPTATMMMSIFSPFDALSAEVCGQKLSFSKALTTHDKTQQGVGTLVTNSQAVASPPSTSSIAVLNKAGEASSSCQNQQKRQRFALEFDGVHCFETIITY</sequence>
<accession>A0AAF0QJ22</accession>
<dbReference type="EMBL" id="CP133614">
    <property type="protein sequence ID" value="WMV20824.1"/>
    <property type="molecule type" value="Genomic_DNA"/>
</dbReference>
<keyword evidence="3" id="KW-1185">Reference proteome</keyword>
<feature type="compositionally biased region" description="Low complexity" evidence="1">
    <location>
        <begin position="46"/>
        <end position="55"/>
    </location>
</feature>
<proteinExistence type="predicted"/>
<gene>
    <name evidence="2" type="ORF">MTR67_014209</name>
</gene>
<dbReference type="PANTHER" id="PTHR33641:SF16">
    <property type="entry name" value="AVR9_CF-9 RAPIDLY ELICITED PROTEIN"/>
    <property type="match status" value="1"/>
</dbReference>
<dbReference type="AlphaFoldDB" id="A0AAF0QJ22"/>
<protein>
    <submittedName>
        <fullName evidence="2">Uncharacterized protein</fullName>
    </submittedName>
</protein>
<evidence type="ECO:0000313" key="2">
    <source>
        <dbReference type="EMBL" id="WMV20824.1"/>
    </source>
</evidence>
<feature type="compositionally biased region" description="Low complexity" evidence="1">
    <location>
        <begin position="70"/>
        <end position="85"/>
    </location>
</feature>
<dbReference type="Proteomes" id="UP001234989">
    <property type="component" value="Chromosome 3"/>
</dbReference>
<reference evidence="2" key="1">
    <citation type="submission" date="2023-08" db="EMBL/GenBank/DDBJ databases">
        <title>A de novo genome assembly of Solanum verrucosum Schlechtendal, a Mexican diploid species geographically isolated from the other diploid A-genome species in potato relatives.</title>
        <authorList>
            <person name="Hosaka K."/>
        </authorList>
    </citation>
    <scope>NUCLEOTIDE SEQUENCE</scope>
    <source>
        <tissue evidence="2">Young leaves</tissue>
    </source>
</reference>